<comment type="pathway">
    <text evidence="6">Purine metabolism; IMP biosynthesis via de novo pathway; 5-amino-1-(5-phospho-D-ribosyl)imidazole from N(2)-formyl-N(1)-(5-phospho-D-ribosyl)glycinamide: step 1/2.</text>
</comment>
<evidence type="ECO:0000313" key="7">
    <source>
        <dbReference type="EMBL" id="BAT72464.1"/>
    </source>
</evidence>
<gene>
    <name evidence="6 7" type="primary">purS</name>
    <name evidence="7" type="ORF">TST_1680</name>
</gene>
<dbReference type="GO" id="GO:0005737">
    <property type="term" value="C:cytoplasm"/>
    <property type="evidence" value="ECO:0007669"/>
    <property type="project" value="UniProtKB-SubCell"/>
</dbReference>
<comment type="catalytic activity">
    <reaction evidence="6">
        <text>N(2)-formyl-N(1)-(5-phospho-beta-D-ribosyl)glycinamide + L-glutamine + ATP + H2O = 2-formamido-N(1)-(5-O-phospho-beta-D-ribosyl)acetamidine + L-glutamate + ADP + phosphate + H(+)</text>
        <dbReference type="Rhea" id="RHEA:17129"/>
        <dbReference type="ChEBI" id="CHEBI:15377"/>
        <dbReference type="ChEBI" id="CHEBI:15378"/>
        <dbReference type="ChEBI" id="CHEBI:29985"/>
        <dbReference type="ChEBI" id="CHEBI:30616"/>
        <dbReference type="ChEBI" id="CHEBI:43474"/>
        <dbReference type="ChEBI" id="CHEBI:58359"/>
        <dbReference type="ChEBI" id="CHEBI:147286"/>
        <dbReference type="ChEBI" id="CHEBI:147287"/>
        <dbReference type="ChEBI" id="CHEBI:456216"/>
        <dbReference type="EC" id="6.3.5.3"/>
    </reaction>
</comment>
<comment type="subcellular location">
    <subcellularLocation>
        <location evidence="6">Cytoplasm</location>
    </subcellularLocation>
</comment>
<dbReference type="NCBIfam" id="TIGR00302">
    <property type="entry name" value="phosphoribosylformylglycinamidine synthase subunit PurS"/>
    <property type="match status" value="1"/>
</dbReference>
<reference evidence="8" key="1">
    <citation type="journal article" date="2018" name="Science">
        <title>A primordial and reversible TCA cycle in a facultatively chemolithoautotrophic thermophile.</title>
        <authorList>
            <person name="Nunoura T."/>
            <person name="Chikaraishi Y."/>
            <person name="Izaki R."/>
            <person name="Suwa T."/>
            <person name="Sato T."/>
            <person name="Harada T."/>
            <person name="Mori K."/>
            <person name="Kato Y."/>
            <person name="Miyazaki M."/>
            <person name="Shimamura S."/>
            <person name="Yanagawa K."/>
            <person name="Shuto A."/>
            <person name="Ohkouchi N."/>
            <person name="Fujita N."/>
            <person name="Takaki Y."/>
            <person name="Atomi H."/>
            <person name="Takai K."/>
        </authorList>
    </citation>
    <scope>NUCLEOTIDE SEQUENCE [LARGE SCALE GENOMIC DNA]</scope>
    <source>
        <strain evidence="8">DSM 17441 / JCM 13301 / NBRC 103674 / ABI70S6</strain>
    </source>
</reference>
<evidence type="ECO:0000256" key="5">
    <source>
        <dbReference type="ARBA" id="ARBA00022840"/>
    </source>
</evidence>
<evidence type="ECO:0000256" key="1">
    <source>
        <dbReference type="ARBA" id="ARBA00022490"/>
    </source>
</evidence>
<keyword evidence="4 6" id="KW-0658">Purine biosynthesis</keyword>
<evidence type="ECO:0000256" key="2">
    <source>
        <dbReference type="ARBA" id="ARBA00022598"/>
    </source>
</evidence>
<comment type="similarity">
    <text evidence="6">Belongs to the PurS family.</text>
</comment>
<dbReference type="GO" id="GO:0005524">
    <property type="term" value="F:ATP binding"/>
    <property type="evidence" value="ECO:0007669"/>
    <property type="project" value="UniProtKB-UniRule"/>
</dbReference>
<keyword evidence="5 6" id="KW-0067">ATP-binding</keyword>
<dbReference type="HAMAP" id="MF_01926">
    <property type="entry name" value="PurS"/>
    <property type="match status" value="1"/>
</dbReference>
<keyword evidence="8" id="KW-1185">Reference proteome</keyword>
<proteinExistence type="inferred from homology"/>
<dbReference type="InterPro" id="IPR036604">
    <property type="entry name" value="PurS-like_sf"/>
</dbReference>
<dbReference type="SUPFAM" id="SSF82697">
    <property type="entry name" value="PurS-like"/>
    <property type="match status" value="1"/>
</dbReference>
<comment type="subunit">
    <text evidence="6">Part of the FGAM synthase complex composed of 1 PurL, 1 PurQ and 2 PurS subunits.</text>
</comment>
<dbReference type="GO" id="GO:0004642">
    <property type="term" value="F:phosphoribosylformylglycinamidine synthase activity"/>
    <property type="evidence" value="ECO:0007669"/>
    <property type="project" value="UniProtKB-UniRule"/>
</dbReference>
<keyword evidence="1 6" id="KW-0963">Cytoplasm</keyword>
<accession>A0A0S3QVV9</accession>
<protein>
    <recommendedName>
        <fullName evidence="6">Phosphoribosylformylglycinamidine synthase subunit PurS</fullName>
        <shortName evidence="6">FGAM synthase</shortName>
        <ecNumber evidence="6">6.3.5.3</ecNumber>
    </recommendedName>
    <alternativeName>
        <fullName evidence="6">Formylglycinamide ribonucleotide amidotransferase subunit III</fullName>
        <shortName evidence="6">FGAR amidotransferase III</shortName>
        <shortName evidence="6">FGAR-AT III</shortName>
    </alternativeName>
    <alternativeName>
        <fullName evidence="6">Phosphoribosylformylglycinamidine synthase subunit III</fullName>
    </alternativeName>
</protein>
<evidence type="ECO:0000256" key="3">
    <source>
        <dbReference type="ARBA" id="ARBA00022741"/>
    </source>
</evidence>
<dbReference type="AlphaFoldDB" id="A0A0S3QVV9"/>
<dbReference type="GO" id="GO:0006189">
    <property type="term" value="P:'de novo' IMP biosynthetic process"/>
    <property type="evidence" value="ECO:0007669"/>
    <property type="project" value="UniProtKB-UniRule"/>
</dbReference>
<dbReference type="EMBL" id="AP013035">
    <property type="protein sequence ID" value="BAT72464.1"/>
    <property type="molecule type" value="Genomic_DNA"/>
</dbReference>
<dbReference type="InterPro" id="IPR003850">
    <property type="entry name" value="PurS"/>
</dbReference>
<dbReference type="STRING" id="1298851.TST_1680"/>
<dbReference type="Pfam" id="PF02700">
    <property type="entry name" value="PurS"/>
    <property type="match status" value="1"/>
</dbReference>
<keyword evidence="3 6" id="KW-0547">Nucleotide-binding</keyword>
<dbReference type="PANTHER" id="PTHR34696:SF1">
    <property type="entry name" value="PHOSPHORIBOSYLFORMYLGLYCINAMIDINE SYNTHASE SUBUNIT PURS"/>
    <property type="match status" value="1"/>
</dbReference>
<sequence length="81" mass="9058">MKVRIIVNLKPSVLDPQGKAVCGALKNLGFDNVKDVRVGKVIYVSLEGVEKDQIKDIVDDMCAKLLVNPVIETYEWDIVEE</sequence>
<evidence type="ECO:0000256" key="4">
    <source>
        <dbReference type="ARBA" id="ARBA00022755"/>
    </source>
</evidence>
<keyword evidence="2 6" id="KW-0436">Ligase</keyword>
<dbReference type="Gene3D" id="3.30.1280.10">
    <property type="entry name" value="Phosphoribosylformylglycinamidine synthase subunit PurS"/>
    <property type="match status" value="1"/>
</dbReference>
<dbReference type="NCBIfam" id="NF004630">
    <property type="entry name" value="PRK05974.1"/>
    <property type="match status" value="1"/>
</dbReference>
<name>A0A0S3QVV9_THET7</name>
<dbReference type="Proteomes" id="UP000063234">
    <property type="component" value="Chromosome"/>
</dbReference>
<dbReference type="OrthoDB" id="9799101at2"/>
<comment type="function">
    <text evidence="6">Part of the phosphoribosylformylglycinamidine synthase complex involved in the purines biosynthetic pathway. Catalyzes the ATP-dependent conversion of formylglycinamide ribonucleotide (FGAR) and glutamine to yield formylglycinamidine ribonucleotide (FGAM) and glutamate. The FGAM synthase complex is composed of three subunits. PurQ produces an ammonia molecule by converting glutamine to glutamate. PurL transfers the ammonia molecule to FGAR to form FGAM in an ATP-dependent manner. PurS interacts with PurQ and PurL and is thought to assist in the transfer of the ammonia molecule from PurQ to PurL.</text>
</comment>
<dbReference type="UniPathway" id="UPA00074">
    <property type="reaction ID" value="UER00128"/>
</dbReference>
<evidence type="ECO:0000313" key="8">
    <source>
        <dbReference type="Proteomes" id="UP000063234"/>
    </source>
</evidence>
<evidence type="ECO:0000256" key="6">
    <source>
        <dbReference type="HAMAP-Rule" id="MF_01926"/>
    </source>
</evidence>
<dbReference type="EC" id="6.3.5.3" evidence="6"/>
<organism evidence="7 8">
    <name type="scientific">Thermosulfidibacter takaii (strain DSM 17441 / JCM 13301 / NBRC 103674 / ABI70S6)</name>
    <dbReference type="NCBI Taxonomy" id="1298851"/>
    <lineage>
        <taxon>Bacteria</taxon>
        <taxon>Pseudomonadati</taxon>
        <taxon>Thermosulfidibacterota</taxon>
        <taxon>Thermosulfidibacteria</taxon>
        <taxon>Thermosulfidibacterales</taxon>
        <taxon>Thermosulfidibacteraceae</taxon>
    </lineage>
</organism>
<dbReference type="RefSeq" id="WP_068550631.1">
    <property type="nucleotide sequence ID" value="NZ_AP013035.1"/>
</dbReference>
<dbReference type="PANTHER" id="PTHR34696">
    <property type="entry name" value="PHOSPHORIBOSYLFORMYLGLYCINAMIDINE SYNTHASE SUBUNIT PURS"/>
    <property type="match status" value="1"/>
</dbReference>
<dbReference type="KEGG" id="ttk:TST_1680"/>